<dbReference type="EMBL" id="CADCTX010000244">
    <property type="protein sequence ID" value="CAA9308590.1"/>
    <property type="molecule type" value="Genomic_DNA"/>
</dbReference>
<feature type="non-terminal residue" evidence="2">
    <location>
        <position position="1"/>
    </location>
</feature>
<organism evidence="2">
    <name type="scientific">uncultured Gemmatimonadaceae bacterium</name>
    <dbReference type="NCBI Taxonomy" id="246130"/>
    <lineage>
        <taxon>Bacteria</taxon>
        <taxon>Pseudomonadati</taxon>
        <taxon>Gemmatimonadota</taxon>
        <taxon>Gemmatimonadia</taxon>
        <taxon>Gemmatimonadales</taxon>
        <taxon>Gemmatimonadaceae</taxon>
        <taxon>environmental samples</taxon>
    </lineage>
</organism>
<proteinExistence type="predicted"/>
<evidence type="ECO:0000313" key="2">
    <source>
        <dbReference type="EMBL" id="CAA9308590.1"/>
    </source>
</evidence>
<evidence type="ECO:0000256" key="1">
    <source>
        <dbReference type="SAM" id="MobiDB-lite"/>
    </source>
</evidence>
<gene>
    <name evidence="2" type="ORF">AVDCRST_MAG40-833</name>
</gene>
<feature type="compositionally biased region" description="Basic residues" evidence="1">
    <location>
        <begin position="60"/>
        <end position="72"/>
    </location>
</feature>
<protein>
    <submittedName>
        <fullName evidence="2">Uncharacterized protein</fullName>
    </submittedName>
</protein>
<feature type="compositionally biased region" description="Gly residues" evidence="1">
    <location>
        <begin position="95"/>
        <end position="115"/>
    </location>
</feature>
<accession>A0A6J4KKA5</accession>
<name>A0A6J4KKA5_9BACT</name>
<reference evidence="2" key="1">
    <citation type="submission" date="2020-02" db="EMBL/GenBank/DDBJ databases">
        <authorList>
            <person name="Meier V. D."/>
        </authorList>
    </citation>
    <scope>NUCLEOTIDE SEQUENCE</scope>
    <source>
        <strain evidence="2">AVDCRST_MAG40</strain>
    </source>
</reference>
<feature type="compositionally biased region" description="Basic residues" evidence="1">
    <location>
        <begin position="162"/>
        <end position="177"/>
    </location>
</feature>
<feature type="non-terminal residue" evidence="2">
    <location>
        <position position="196"/>
    </location>
</feature>
<sequence length="196" mass="19780">PDRRRGGDDGFLGVPERGAGADAVRACDPARLPGREPPRVLPPGGRAERHGGAPVVQDRRRAHGVRWGRRLPRPAAGRARDPALAVARERERGGVPVGGAARGGAPGELPLGGGADRAPRARRRGDGGVPPDGRRAGGGGAGRCRGRPAARADAAGVGGRGAVRRGRLLPRGGRARRRGEGGGGSVRPGGGDSGEV</sequence>
<feature type="compositionally biased region" description="Low complexity" evidence="1">
    <location>
        <begin position="73"/>
        <end position="86"/>
    </location>
</feature>
<dbReference type="AlphaFoldDB" id="A0A6J4KKA5"/>
<feature type="compositionally biased region" description="Gly residues" evidence="1">
    <location>
        <begin position="181"/>
        <end position="196"/>
    </location>
</feature>
<feature type="region of interest" description="Disordered" evidence="1">
    <location>
        <begin position="1"/>
        <end position="196"/>
    </location>
</feature>